<dbReference type="Gene3D" id="1.10.287.70">
    <property type="match status" value="1"/>
</dbReference>
<evidence type="ECO:0000256" key="10">
    <source>
        <dbReference type="ARBA" id="ARBA00023286"/>
    </source>
</evidence>
<feature type="chain" id="PRO_5019556160" description="Ionotropic glutamate receptor C-terminal domain-containing protein" evidence="14">
    <location>
        <begin position="27"/>
        <end position="842"/>
    </location>
</feature>
<keyword evidence="7 13" id="KW-0472">Membrane</keyword>
<dbReference type="SMART" id="SM00079">
    <property type="entry name" value="PBPe"/>
    <property type="match status" value="1"/>
</dbReference>
<evidence type="ECO:0000313" key="17">
    <source>
        <dbReference type="EMBL" id="RUS85248.1"/>
    </source>
</evidence>
<feature type="domain" description="Ionotropic glutamate receptor C-terminal" evidence="15">
    <location>
        <begin position="393"/>
        <end position="751"/>
    </location>
</feature>
<name>A0A433TUT1_ELYCH</name>
<accession>A0A433TUT1</accession>
<dbReference type="PANTHER" id="PTHR42643">
    <property type="entry name" value="IONOTROPIC RECEPTOR 20A-RELATED"/>
    <property type="match status" value="1"/>
</dbReference>
<keyword evidence="18" id="KW-1185">Reference proteome</keyword>
<dbReference type="Proteomes" id="UP000271974">
    <property type="component" value="Unassembled WGS sequence"/>
</dbReference>
<comment type="caution">
    <text evidence="17">The sequence shown here is derived from an EMBL/GenBank/DDBJ whole genome shotgun (WGS) entry which is preliminary data.</text>
</comment>
<dbReference type="InterPro" id="IPR019594">
    <property type="entry name" value="Glu/Gly-bd"/>
</dbReference>
<keyword evidence="8" id="KW-0675">Receptor</keyword>
<dbReference type="Pfam" id="PF00060">
    <property type="entry name" value="Lig_chan"/>
    <property type="match status" value="1"/>
</dbReference>
<evidence type="ECO:0000256" key="3">
    <source>
        <dbReference type="ARBA" id="ARBA00022475"/>
    </source>
</evidence>
<feature type="signal peptide" evidence="14">
    <location>
        <begin position="1"/>
        <end position="26"/>
    </location>
</feature>
<evidence type="ECO:0000256" key="6">
    <source>
        <dbReference type="ARBA" id="ARBA00023065"/>
    </source>
</evidence>
<evidence type="ECO:0000259" key="16">
    <source>
        <dbReference type="SMART" id="SM00918"/>
    </source>
</evidence>
<dbReference type="InterPro" id="IPR052192">
    <property type="entry name" value="Insect_Ionotropic_Sensory_Rcpt"/>
</dbReference>
<feature type="region of interest" description="Disordered" evidence="12">
    <location>
        <begin position="821"/>
        <end position="842"/>
    </location>
</feature>
<keyword evidence="11" id="KW-0407">Ion channel</keyword>
<evidence type="ECO:0008006" key="19">
    <source>
        <dbReference type="Google" id="ProtNLM"/>
    </source>
</evidence>
<reference evidence="17 18" key="1">
    <citation type="submission" date="2019-01" db="EMBL/GenBank/DDBJ databases">
        <title>A draft genome assembly of the solar-powered sea slug Elysia chlorotica.</title>
        <authorList>
            <person name="Cai H."/>
            <person name="Li Q."/>
            <person name="Fang X."/>
            <person name="Li J."/>
            <person name="Curtis N.E."/>
            <person name="Altenburger A."/>
            <person name="Shibata T."/>
            <person name="Feng M."/>
            <person name="Maeda T."/>
            <person name="Schwartz J.A."/>
            <person name="Shigenobu S."/>
            <person name="Lundholm N."/>
            <person name="Nishiyama T."/>
            <person name="Yang H."/>
            <person name="Hasebe M."/>
            <person name="Li S."/>
            <person name="Pierce S.K."/>
            <person name="Wang J."/>
        </authorList>
    </citation>
    <scope>NUCLEOTIDE SEQUENCE [LARGE SCALE GENOMIC DNA]</scope>
    <source>
        <strain evidence="17">EC2010</strain>
        <tissue evidence="17">Whole organism of an adult</tissue>
    </source>
</reference>
<keyword evidence="2" id="KW-0813">Transport</keyword>
<evidence type="ECO:0000256" key="13">
    <source>
        <dbReference type="SAM" id="Phobius"/>
    </source>
</evidence>
<feature type="transmembrane region" description="Helical" evidence="13">
    <location>
        <begin position="775"/>
        <end position="798"/>
    </location>
</feature>
<evidence type="ECO:0000256" key="5">
    <source>
        <dbReference type="ARBA" id="ARBA00022989"/>
    </source>
</evidence>
<dbReference type="SUPFAM" id="SSF53850">
    <property type="entry name" value="Periplasmic binding protein-like II"/>
    <property type="match status" value="1"/>
</dbReference>
<dbReference type="EMBL" id="RQTK01000177">
    <property type="protein sequence ID" value="RUS85248.1"/>
    <property type="molecule type" value="Genomic_DNA"/>
</dbReference>
<keyword evidence="14" id="KW-0732">Signal</keyword>
<evidence type="ECO:0000259" key="15">
    <source>
        <dbReference type="SMART" id="SM00079"/>
    </source>
</evidence>
<evidence type="ECO:0000256" key="2">
    <source>
        <dbReference type="ARBA" id="ARBA00022448"/>
    </source>
</evidence>
<proteinExistence type="predicted"/>
<evidence type="ECO:0000256" key="4">
    <source>
        <dbReference type="ARBA" id="ARBA00022692"/>
    </source>
</evidence>
<dbReference type="Gene3D" id="3.40.190.10">
    <property type="entry name" value="Periplasmic binding protein-like II"/>
    <property type="match status" value="1"/>
</dbReference>
<protein>
    <recommendedName>
        <fullName evidence="19">Ionotropic glutamate receptor C-terminal domain-containing protein</fullName>
    </recommendedName>
</protein>
<dbReference type="GO" id="GO:0015276">
    <property type="term" value="F:ligand-gated monoatomic ion channel activity"/>
    <property type="evidence" value="ECO:0007669"/>
    <property type="project" value="InterPro"/>
</dbReference>
<evidence type="ECO:0000256" key="12">
    <source>
        <dbReference type="SAM" id="MobiDB-lite"/>
    </source>
</evidence>
<keyword evidence="5 13" id="KW-1133">Transmembrane helix</keyword>
<feature type="transmembrane region" description="Helical" evidence="13">
    <location>
        <begin position="518"/>
        <end position="538"/>
    </location>
</feature>
<dbReference type="PANTHER" id="PTHR42643:SF24">
    <property type="entry name" value="IONOTROPIC RECEPTOR 60A"/>
    <property type="match status" value="1"/>
</dbReference>
<evidence type="ECO:0000256" key="7">
    <source>
        <dbReference type="ARBA" id="ARBA00023136"/>
    </source>
</evidence>
<dbReference type="AlphaFoldDB" id="A0A433TUT1"/>
<feature type="transmembrane region" description="Helical" evidence="13">
    <location>
        <begin position="587"/>
        <end position="609"/>
    </location>
</feature>
<dbReference type="SMART" id="SM00918">
    <property type="entry name" value="Lig_chan-Glu_bd"/>
    <property type="match status" value="1"/>
</dbReference>
<evidence type="ECO:0000256" key="9">
    <source>
        <dbReference type="ARBA" id="ARBA00023180"/>
    </source>
</evidence>
<dbReference type="STRING" id="188477.A0A433TUT1"/>
<evidence type="ECO:0000256" key="11">
    <source>
        <dbReference type="ARBA" id="ARBA00023303"/>
    </source>
</evidence>
<evidence type="ECO:0000256" key="1">
    <source>
        <dbReference type="ARBA" id="ARBA00004651"/>
    </source>
</evidence>
<dbReference type="InterPro" id="IPR001320">
    <property type="entry name" value="Iontro_rcpt_C"/>
</dbReference>
<keyword evidence="10" id="KW-1071">Ligand-gated ion channel</keyword>
<keyword evidence="4 13" id="KW-0812">Transmembrane</keyword>
<keyword evidence="6" id="KW-0406">Ion transport</keyword>
<keyword evidence="3" id="KW-1003">Cell membrane</keyword>
<evidence type="ECO:0000256" key="14">
    <source>
        <dbReference type="SAM" id="SignalP"/>
    </source>
</evidence>
<dbReference type="GO" id="GO:0005886">
    <property type="term" value="C:plasma membrane"/>
    <property type="evidence" value="ECO:0007669"/>
    <property type="project" value="UniProtKB-SubCell"/>
</dbReference>
<evidence type="ECO:0000313" key="18">
    <source>
        <dbReference type="Proteomes" id="UP000271974"/>
    </source>
</evidence>
<gene>
    <name evidence="17" type="ORF">EGW08_007009</name>
</gene>
<feature type="domain" description="Ionotropic glutamate receptor L-glutamate and glycine-binding" evidence="16">
    <location>
        <begin position="404"/>
        <end position="465"/>
    </location>
</feature>
<dbReference type="Pfam" id="PF10613">
    <property type="entry name" value="Lig_chan-Glu_bd"/>
    <property type="match status" value="1"/>
</dbReference>
<dbReference type="OrthoDB" id="9997229at2759"/>
<sequence>MVDRESLRLLVLVAVWMGAMQNIVSANNNQDVVSVVVVARENGPGVPTETDIATEQVDCSAFGPWNITIGVKTVYVDDLQSFAAYNEGPQQYTFIESSVIKSPVIDAALEQGMRSTLDSEFFLVLEADENMPLMWCCHVAGNTSVVPEEEVDKDGYHTEFYSFINRDYQASPPIEEIPCPPSTALAASRLYEWRQAKERQAKLIMEITRRLEWKTFLILYQSQFEQQVRALTQLAAKDHAKVIMAEVERSEVAQGIMLRYFETSKDLNVVLVTSLDKAQEVFQMALALEPKIGKRISVSSLSRWLLFCQDGIVQSDNWMFSSIFDNIALITDHRHLGTGHQVMVEPDVQFVLTTLLYKTDRRELAAVGSVRYDWALDLQQDVFPNIKFGFNGRLFVVTTTSWTPYVYRHVGPDGNVTFSGFCVDMAAELSRTLNFTIRYTEPPDGYWGNDEGNGTWNGMVGQVEVDMVVAPMGITEAREAVIDFTSPFFYDDSAVILKKPDPNASKWRTYIDIFRQEVLWCVLSALLGGFAIISLLVVAEKFVYKSKQKVFANSYFGSFLYLYGAMLAQGGRNLPKSAAGRIFLSSWWLFCIVVAGTYSGNLIAVLTVTKDKPPFNTLKEMAEQNEYRFGTLKNSMWTELFKTSPRPEFQSIAEKMDRFYRDDPDIYHSSTALHLEKVHMHCYAYIADKGLFSSWLATNCDLILLKEKFFPGRYGIVLPNNSVYTKVFSDQVVKFYESGLLQVWVKKWWPQQTFCQGSLVTQARALSLVDMQSSFYVLAIGLGMSAVVLVLESAFSLLTQLMRYPLWPGGRRQVVGAAKQNGDNGKLQAGKTPTSGLRLRRI</sequence>
<comment type="subcellular location">
    <subcellularLocation>
        <location evidence="1">Cell membrane</location>
        <topology evidence="1">Multi-pass membrane protein</topology>
    </subcellularLocation>
</comment>
<evidence type="ECO:0000256" key="8">
    <source>
        <dbReference type="ARBA" id="ARBA00023170"/>
    </source>
</evidence>
<dbReference type="Gene3D" id="3.40.50.2300">
    <property type="match status" value="1"/>
</dbReference>
<feature type="transmembrane region" description="Helical" evidence="13">
    <location>
        <begin position="550"/>
        <end position="567"/>
    </location>
</feature>
<keyword evidence="9" id="KW-0325">Glycoprotein</keyword>
<dbReference type="GO" id="GO:0050906">
    <property type="term" value="P:detection of stimulus involved in sensory perception"/>
    <property type="evidence" value="ECO:0007669"/>
    <property type="project" value="UniProtKB-ARBA"/>
</dbReference>
<organism evidence="17 18">
    <name type="scientific">Elysia chlorotica</name>
    <name type="common">Eastern emerald elysia</name>
    <name type="synonym">Sea slug</name>
    <dbReference type="NCBI Taxonomy" id="188477"/>
    <lineage>
        <taxon>Eukaryota</taxon>
        <taxon>Metazoa</taxon>
        <taxon>Spiralia</taxon>
        <taxon>Lophotrochozoa</taxon>
        <taxon>Mollusca</taxon>
        <taxon>Gastropoda</taxon>
        <taxon>Heterobranchia</taxon>
        <taxon>Euthyneura</taxon>
        <taxon>Panpulmonata</taxon>
        <taxon>Sacoglossa</taxon>
        <taxon>Placobranchoidea</taxon>
        <taxon>Plakobranchidae</taxon>
        <taxon>Elysia</taxon>
    </lineage>
</organism>